<name>A0ABD5T5P4_9EURY</name>
<organism evidence="1 2">
    <name type="scientific">Halobaculum halobium</name>
    <dbReference type="NCBI Taxonomy" id="3032281"/>
    <lineage>
        <taxon>Archaea</taxon>
        <taxon>Methanobacteriati</taxon>
        <taxon>Methanobacteriota</taxon>
        <taxon>Stenosarchaea group</taxon>
        <taxon>Halobacteria</taxon>
        <taxon>Halobacteriales</taxon>
        <taxon>Haloferacaceae</taxon>
        <taxon>Halobaculum</taxon>
    </lineage>
</organism>
<keyword evidence="2" id="KW-1185">Reference proteome</keyword>
<sequence>MKTVTRTRTILASPEAVRAAMLDTEPFTNSAGFDEVSVDDRTIRVANSVGIAEINLVLEVVDDPDAVIAYE</sequence>
<evidence type="ECO:0008006" key="3">
    <source>
        <dbReference type="Google" id="ProtNLM"/>
    </source>
</evidence>
<comment type="caution">
    <text evidence="1">The sequence shown here is derived from an EMBL/GenBank/DDBJ whole genome shotgun (WGS) entry which is preliminary data.</text>
</comment>
<dbReference type="EMBL" id="JBHSWX010000001">
    <property type="protein sequence ID" value="MFC6784727.1"/>
    <property type="molecule type" value="Genomic_DNA"/>
</dbReference>
<evidence type="ECO:0000313" key="1">
    <source>
        <dbReference type="EMBL" id="MFC6784727.1"/>
    </source>
</evidence>
<evidence type="ECO:0000313" key="2">
    <source>
        <dbReference type="Proteomes" id="UP001596443"/>
    </source>
</evidence>
<gene>
    <name evidence="1" type="ORF">ACFQFD_01585</name>
</gene>
<proteinExistence type="predicted"/>
<dbReference type="AlphaFoldDB" id="A0ABD5T5P4"/>
<protein>
    <recommendedName>
        <fullName evidence="3">Halobacterial output domain-containing protein</fullName>
    </recommendedName>
</protein>
<dbReference type="Proteomes" id="UP001596443">
    <property type="component" value="Unassembled WGS sequence"/>
</dbReference>
<reference evidence="1 2" key="1">
    <citation type="journal article" date="2019" name="Int. J. Syst. Evol. Microbiol.">
        <title>The Global Catalogue of Microorganisms (GCM) 10K type strain sequencing project: providing services to taxonomists for standard genome sequencing and annotation.</title>
        <authorList>
            <consortium name="The Broad Institute Genomics Platform"/>
            <consortium name="The Broad Institute Genome Sequencing Center for Infectious Disease"/>
            <person name="Wu L."/>
            <person name="Ma J."/>
        </authorList>
    </citation>
    <scope>NUCLEOTIDE SEQUENCE [LARGE SCALE GENOMIC DNA]</scope>
    <source>
        <strain evidence="1 2">SYNS20</strain>
    </source>
</reference>
<accession>A0ABD5T5P4</accession>